<keyword evidence="5 6" id="KW-0472">Membrane</keyword>
<feature type="domain" description="Major facilitator superfamily (MFS) profile" evidence="7">
    <location>
        <begin position="13"/>
        <end position="410"/>
    </location>
</feature>
<dbReference type="GO" id="GO:0016020">
    <property type="term" value="C:membrane"/>
    <property type="evidence" value="ECO:0007669"/>
    <property type="project" value="UniProtKB-SubCell"/>
</dbReference>
<feature type="transmembrane region" description="Helical" evidence="6">
    <location>
        <begin position="138"/>
        <end position="160"/>
    </location>
</feature>
<feature type="transmembrane region" description="Helical" evidence="6">
    <location>
        <begin position="314"/>
        <end position="337"/>
    </location>
</feature>
<evidence type="ECO:0000313" key="8">
    <source>
        <dbReference type="EMBL" id="GGZ78754.1"/>
    </source>
</evidence>
<dbReference type="InterPro" id="IPR044770">
    <property type="entry name" value="MFS_spinster-like"/>
</dbReference>
<feature type="transmembrane region" description="Helical" evidence="6">
    <location>
        <begin position="256"/>
        <end position="275"/>
    </location>
</feature>
<comment type="subcellular location">
    <subcellularLocation>
        <location evidence="1">Membrane</location>
        <topology evidence="1">Multi-pass membrane protein</topology>
    </subcellularLocation>
</comment>
<dbReference type="GO" id="GO:0022857">
    <property type="term" value="F:transmembrane transporter activity"/>
    <property type="evidence" value="ECO:0007669"/>
    <property type="project" value="InterPro"/>
</dbReference>
<evidence type="ECO:0000256" key="3">
    <source>
        <dbReference type="ARBA" id="ARBA00022692"/>
    </source>
</evidence>
<evidence type="ECO:0000259" key="7">
    <source>
        <dbReference type="PROSITE" id="PS50850"/>
    </source>
</evidence>
<feature type="transmembrane region" description="Helical" evidence="6">
    <location>
        <begin position="166"/>
        <end position="186"/>
    </location>
</feature>
<proteinExistence type="predicted"/>
<reference evidence="8" key="2">
    <citation type="submission" date="2020-09" db="EMBL/GenBank/DDBJ databases">
        <authorList>
            <person name="Sun Q."/>
            <person name="Kim S."/>
        </authorList>
    </citation>
    <scope>NUCLEOTIDE SEQUENCE</scope>
    <source>
        <strain evidence="8">KCTC 32337</strain>
    </source>
</reference>
<keyword evidence="3 6" id="KW-0812">Transmembrane</keyword>
<feature type="transmembrane region" description="Helical" evidence="6">
    <location>
        <begin position="47"/>
        <end position="68"/>
    </location>
</feature>
<feature type="transmembrane region" description="Helical" evidence="6">
    <location>
        <begin position="384"/>
        <end position="404"/>
    </location>
</feature>
<evidence type="ECO:0000256" key="4">
    <source>
        <dbReference type="ARBA" id="ARBA00022989"/>
    </source>
</evidence>
<protein>
    <submittedName>
        <fullName evidence="8">MFS transporter</fullName>
    </submittedName>
</protein>
<dbReference type="PANTHER" id="PTHR23505:SF79">
    <property type="entry name" value="PROTEIN SPINSTER"/>
    <property type="match status" value="1"/>
</dbReference>
<dbReference type="EMBL" id="BMZC01000015">
    <property type="protein sequence ID" value="GGZ78754.1"/>
    <property type="molecule type" value="Genomic_DNA"/>
</dbReference>
<dbReference type="PROSITE" id="PS50850">
    <property type="entry name" value="MFS"/>
    <property type="match status" value="1"/>
</dbReference>
<feature type="transmembrane region" description="Helical" evidence="6">
    <location>
        <begin position="12"/>
        <end position="35"/>
    </location>
</feature>
<organism evidence="8 9">
    <name type="scientific">Paraglaciecola chathamensis</name>
    <dbReference type="NCBI Taxonomy" id="368405"/>
    <lineage>
        <taxon>Bacteria</taxon>
        <taxon>Pseudomonadati</taxon>
        <taxon>Pseudomonadota</taxon>
        <taxon>Gammaproteobacteria</taxon>
        <taxon>Alteromonadales</taxon>
        <taxon>Alteromonadaceae</taxon>
        <taxon>Paraglaciecola</taxon>
    </lineage>
</organism>
<dbReference type="AlphaFoldDB" id="A0A8H9IFA3"/>
<evidence type="ECO:0000313" key="9">
    <source>
        <dbReference type="Proteomes" id="UP000622604"/>
    </source>
</evidence>
<dbReference type="InterPro" id="IPR020846">
    <property type="entry name" value="MFS_dom"/>
</dbReference>
<dbReference type="RefSeq" id="WP_191867074.1">
    <property type="nucleotide sequence ID" value="NZ_BMZC01000015.1"/>
</dbReference>
<name>A0A8H9IFA3_9ALTE</name>
<dbReference type="Pfam" id="PF07690">
    <property type="entry name" value="MFS_1"/>
    <property type="match status" value="1"/>
</dbReference>
<sequence>MGSNYSKGYLRYLLALFFLINVSSYMDRMVLAVLVEPIRAEMGLSDSQIGLLTGFAFAAFYAIMGFPIARLADNGNRKRIITISIVFWSAMTALSGKATNFVHLFLARMGVGVGEAGCFPTCNALIAELYPPKNRALAMGVFMTGSTVGVILGFVVGGFLAEAYGWRNTFFIVAAPGVFLALLIMFTMKQPLKQAIEDNTPKTPYLTLIKLLLSNPVYRLMVIGASFGTFATYGVAQWAPAFFIRSHGMSLSEVGTLFGAAYGGGSAIGMVLGGWVADKMQNRDASWITKVPAIAYFISFPLMLISFAVGNPTLAMSIIFIGAVFTGCVTGPTLAAIQHVIPSEGRATAAAILLFFTSMIGVGAAPFVVGLTSDLLSNQFGEESLRYALMIGSVVVLIASYCFFASAKYFKNPTQSVTE</sequence>
<keyword evidence="4 6" id="KW-1133">Transmembrane helix</keyword>
<dbReference type="CDD" id="cd17328">
    <property type="entry name" value="MFS_spinster_like"/>
    <property type="match status" value="1"/>
</dbReference>
<feature type="transmembrane region" description="Helical" evidence="6">
    <location>
        <begin position="80"/>
        <end position="99"/>
    </location>
</feature>
<feature type="transmembrane region" description="Helical" evidence="6">
    <location>
        <begin position="287"/>
        <end position="308"/>
    </location>
</feature>
<evidence type="ECO:0000256" key="6">
    <source>
        <dbReference type="SAM" id="Phobius"/>
    </source>
</evidence>
<evidence type="ECO:0000256" key="2">
    <source>
        <dbReference type="ARBA" id="ARBA00022448"/>
    </source>
</evidence>
<feature type="transmembrane region" description="Helical" evidence="6">
    <location>
        <begin position="217"/>
        <end position="236"/>
    </location>
</feature>
<reference evidence="8" key="1">
    <citation type="journal article" date="2014" name="Int. J. Syst. Evol. Microbiol.">
        <title>Complete genome sequence of Corynebacterium casei LMG S-19264T (=DSM 44701T), isolated from a smear-ripened cheese.</title>
        <authorList>
            <consortium name="US DOE Joint Genome Institute (JGI-PGF)"/>
            <person name="Walter F."/>
            <person name="Albersmeier A."/>
            <person name="Kalinowski J."/>
            <person name="Ruckert C."/>
        </authorList>
    </citation>
    <scope>NUCLEOTIDE SEQUENCE</scope>
    <source>
        <strain evidence="8">KCTC 32337</strain>
    </source>
</reference>
<comment type="caution">
    <text evidence="8">The sequence shown here is derived from an EMBL/GenBank/DDBJ whole genome shotgun (WGS) entry which is preliminary data.</text>
</comment>
<dbReference type="Gene3D" id="1.20.1250.20">
    <property type="entry name" value="MFS general substrate transporter like domains"/>
    <property type="match status" value="2"/>
</dbReference>
<dbReference type="PANTHER" id="PTHR23505">
    <property type="entry name" value="SPINSTER"/>
    <property type="match status" value="1"/>
</dbReference>
<evidence type="ECO:0000256" key="1">
    <source>
        <dbReference type="ARBA" id="ARBA00004141"/>
    </source>
</evidence>
<feature type="transmembrane region" description="Helical" evidence="6">
    <location>
        <begin position="349"/>
        <end position="372"/>
    </location>
</feature>
<gene>
    <name evidence="8" type="ORF">GCM10011274_40930</name>
</gene>
<dbReference type="Proteomes" id="UP000622604">
    <property type="component" value="Unassembled WGS sequence"/>
</dbReference>
<dbReference type="InterPro" id="IPR011701">
    <property type="entry name" value="MFS"/>
</dbReference>
<dbReference type="SUPFAM" id="SSF103473">
    <property type="entry name" value="MFS general substrate transporter"/>
    <property type="match status" value="1"/>
</dbReference>
<keyword evidence="2" id="KW-0813">Transport</keyword>
<accession>A0A8H9IFA3</accession>
<feature type="transmembrane region" description="Helical" evidence="6">
    <location>
        <begin position="105"/>
        <end position="126"/>
    </location>
</feature>
<evidence type="ECO:0000256" key="5">
    <source>
        <dbReference type="ARBA" id="ARBA00023136"/>
    </source>
</evidence>
<dbReference type="InterPro" id="IPR036259">
    <property type="entry name" value="MFS_trans_sf"/>
</dbReference>